<evidence type="ECO:0000259" key="1">
    <source>
        <dbReference type="Pfam" id="PF00561"/>
    </source>
</evidence>
<dbReference type="InterPro" id="IPR050266">
    <property type="entry name" value="AB_hydrolase_sf"/>
</dbReference>
<gene>
    <name evidence="2" type="ORF">E3T55_06600</name>
</gene>
<organism evidence="2 3">
    <name type="scientific">Cryobacterium frigoriphilum</name>
    <dbReference type="NCBI Taxonomy" id="1259150"/>
    <lineage>
        <taxon>Bacteria</taxon>
        <taxon>Bacillati</taxon>
        <taxon>Actinomycetota</taxon>
        <taxon>Actinomycetes</taxon>
        <taxon>Micrococcales</taxon>
        <taxon>Microbacteriaceae</taxon>
        <taxon>Cryobacterium</taxon>
    </lineage>
</organism>
<dbReference type="GO" id="GO:0016020">
    <property type="term" value="C:membrane"/>
    <property type="evidence" value="ECO:0007669"/>
    <property type="project" value="TreeGrafter"/>
</dbReference>
<comment type="caution">
    <text evidence="2">The sequence shown here is derived from an EMBL/GenBank/DDBJ whole genome shotgun (WGS) entry which is preliminary data.</text>
</comment>
<dbReference type="OrthoDB" id="27092at2"/>
<feature type="domain" description="AB hydrolase-1" evidence="1">
    <location>
        <begin position="40"/>
        <end position="273"/>
    </location>
</feature>
<reference evidence="2 3" key="1">
    <citation type="submission" date="2019-03" db="EMBL/GenBank/DDBJ databases">
        <title>Genomics of glacier-inhabiting Cryobacterium strains.</title>
        <authorList>
            <person name="Liu Q."/>
            <person name="Xin Y.-H."/>
        </authorList>
    </citation>
    <scope>NUCLEOTIDE SEQUENCE [LARGE SCALE GENOMIC DNA]</scope>
    <source>
        <strain evidence="2 3">Hh14</strain>
    </source>
</reference>
<name>A0A4R9A4S0_9MICO</name>
<dbReference type="EMBL" id="SOHE01000029">
    <property type="protein sequence ID" value="TFD52268.1"/>
    <property type="molecule type" value="Genomic_DNA"/>
</dbReference>
<proteinExistence type="predicted"/>
<dbReference type="PANTHER" id="PTHR43798">
    <property type="entry name" value="MONOACYLGLYCEROL LIPASE"/>
    <property type="match status" value="1"/>
</dbReference>
<dbReference type="PANTHER" id="PTHR43798:SF33">
    <property type="entry name" value="HYDROLASE, PUTATIVE (AFU_ORTHOLOGUE AFUA_2G14860)-RELATED"/>
    <property type="match status" value="1"/>
</dbReference>
<dbReference type="SUPFAM" id="SSF53474">
    <property type="entry name" value="alpha/beta-Hydrolases"/>
    <property type="match status" value="1"/>
</dbReference>
<sequence>MPMTFTSVWSDLNQVEFSQGFIDAGGYRTRYLHAGDPTLPPLILLHGITGHAEAYARNLGAHAEHFSVWAIDFIGHGYSAKPEHPLEIKHYVDHVFKFMAAIGVERASFSGESLGGWVAARIAADYPDRVDRVVLNTMGGTMANPVVMERLYKLSMEAANDPSWERVKTRLEWLMADPAMVTDDLIKTRQSIFQQDDWRMACEMNMALQDPEIRARNMLSDADLGRIQAPALVLWTTKDPSGPVDEGRRIASLIPGGRLAVMENCGHWPQYEDTETFNRLHLDFLLQRA</sequence>
<dbReference type="AlphaFoldDB" id="A0A4R9A4S0"/>
<dbReference type="Proteomes" id="UP000297447">
    <property type="component" value="Unassembled WGS sequence"/>
</dbReference>
<dbReference type="InterPro" id="IPR029058">
    <property type="entry name" value="AB_hydrolase_fold"/>
</dbReference>
<dbReference type="GO" id="GO:0016787">
    <property type="term" value="F:hydrolase activity"/>
    <property type="evidence" value="ECO:0007669"/>
    <property type="project" value="UniProtKB-KW"/>
</dbReference>
<keyword evidence="2" id="KW-0378">Hydrolase</keyword>
<keyword evidence="3" id="KW-1185">Reference proteome</keyword>
<dbReference type="InterPro" id="IPR000073">
    <property type="entry name" value="AB_hydrolase_1"/>
</dbReference>
<evidence type="ECO:0000313" key="3">
    <source>
        <dbReference type="Proteomes" id="UP000297447"/>
    </source>
</evidence>
<dbReference type="Pfam" id="PF00561">
    <property type="entry name" value="Abhydrolase_1"/>
    <property type="match status" value="1"/>
</dbReference>
<dbReference type="PRINTS" id="PR00111">
    <property type="entry name" value="ABHYDROLASE"/>
</dbReference>
<dbReference type="Gene3D" id="3.40.50.1820">
    <property type="entry name" value="alpha/beta hydrolase"/>
    <property type="match status" value="1"/>
</dbReference>
<accession>A0A4R9A4S0</accession>
<dbReference type="RefSeq" id="WP_134518779.1">
    <property type="nucleotide sequence ID" value="NZ_SOHE01000029.1"/>
</dbReference>
<evidence type="ECO:0000313" key="2">
    <source>
        <dbReference type="EMBL" id="TFD52268.1"/>
    </source>
</evidence>
<protein>
    <submittedName>
        <fullName evidence="2">Alpha/beta hydrolase</fullName>
    </submittedName>
</protein>